<feature type="transmembrane region" description="Helical" evidence="2">
    <location>
        <begin position="125"/>
        <end position="147"/>
    </location>
</feature>
<keyword evidence="2" id="KW-0812">Transmembrane</keyword>
<dbReference type="PANTHER" id="PTHR30487">
    <property type="entry name" value="TYPE 4 PREPILIN-LIKE PROTEINS LEADER PEPTIDE-PROCESSING ENZYME"/>
    <property type="match status" value="1"/>
</dbReference>
<dbReference type="eggNOG" id="COG1989">
    <property type="taxonomic scope" value="Bacteria"/>
</dbReference>
<dbReference type="STRING" id="398512.Bccel_4787"/>
<sequence>MNVLILKGCLFAVLLIFAALWDLKKREIPDTIVVLILSTGFLAIHPWNAVMGFIMTGLPYLLAAVFIKKDSGFSMGGGDIKLMAACGFVLGITFGTLHSIISLTMALIFGLCLRCHDSNKRINTMTLPLAPFFCAGGIFSYITYYLMTIKN</sequence>
<keyword evidence="5" id="KW-1185">Reference proteome</keyword>
<name>A0A0L6JUL5_9FIRM</name>
<dbReference type="Proteomes" id="UP000036923">
    <property type="component" value="Unassembled WGS sequence"/>
</dbReference>
<dbReference type="InterPro" id="IPR000045">
    <property type="entry name" value="Prepilin_IV_endopep_pep"/>
</dbReference>
<feature type="transmembrane region" description="Helical" evidence="2">
    <location>
        <begin position="49"/>
        <end position="67"/>
    </location>
</feature>
<dbReference type="OrthoDB" id="9789291at2"/>
<dbReference type="Pfam" id="PF01478">
    <property type="entry name" value="Peptidase_A24"/>
    <property type="match status" value="1"/>
</dbReference>
<dbReference type="GO" id="GO:0005886">
    <property type="term" value="C:plasma membrane"/>
    <property type="evidence" value="ECO:0007669"/>
    <property type="project" value="TreeGrafter"/>
</dbReference>
<comment type="similarity">
    <text evidence="1">Belongs to the peptidase A24 family.</text>
</comment>
<evidence type="ECO:0000256" key="1">
    <source>
        <dbReference type="ARBA" id="ARBA00005801"/>
    </source>
</evidence>
<gene>
    <name evidence="4" type="ORF">Bccel_4787</name>
</gene>
<feature type="transmembrane region" description="Helical" evidence="2">
    <location>
        <begin position="87"/>
        <end position="113"/>
    </location>
</feature>
<evidence type="ECO:0000256" key="2">
    <source>
        <dbReference type="SAM" id="Phobius"/>
    </source>
</evidence>
<evidence type="ECO:0000313" key="5">
    <source>
        <dbReference type="Proteomes" id="UP000036923"/>
    </source>
</evidence>
<dbReference type="GO" id="GO:0004190">
    <property type="term" value="F:aspartic-type endopeptidase activity"/>
    <property type="evidence" value="ECO:0007669"/>
    <property type="project" value="InterPro"/>
</dbReference>
<accession>A0A0L6JUL5</accession>
<feature type="domain" description="Prepilin type IV endopeptidase peptidase" evidence="3">
    <location>
        <begin position="9"/>
        <end position="111"/>
    </location>
</feature>
<proteinExistence type="inferred from homology"/>
<evidence type="ECO:0000313" key="4">
    <source>
        <dbReference type="EMBL" id="KNY29513.1"/>
    </source>
</evidence>
<protein>
    <submittedName>
        <fullName evidence="4">Peptidase A24A prepilin type IV</fullName>
    </submittedName>
</protein>
<dbReference type="PANTHER" id="PTHR30487:SF0">
    <property type="entry name" value="PREPILIN LEADER PEPTIDASE_N-METHYLTRANSFERASE-RELATED"/>
    <property type="match status" value="1"/>
</dbReference>
<dbReference type="PATRIC" id="fig|398512.5.peg.5018"/>
<keyword evidence="2" id="KW-1133">Transmembrane helix</keyword>
<reference evidence="5" key="1">
    <citation type="submission" date="2015-07" db="EMBL/GenBank/DDBJ databases">
        <title>Near-Complete Genome Sequence of the Cellulolytic Bacterium Bacteroides (Pseudobacteroides) cellulosolvens ATCC 35603.</title>
        <authorList>
            <person name="Dassa B."/>
            <person name="Utturkar S.M."/>
            <person name="Klingeman D.M."/>
            <person name="Hurt R.A."/>
            <person name="Keller M."/>
            <person name="Xu J."/>
            <person name="Reddy Y.H.K."/>
            <person name="Borovok I."/>
            <person name="Grinberg I.R."/>
            <person name="Lamed R."/>
            <person name="Zhivin O."/>
            <person name="Bayer E.A."/>
            <person name="Brown S.D."/>
        </authorList>
    </citation>
    <scope>NUCLEOTIDE SEQUENCE [LARGE SCALE GENOMIC DNA]</scope>
    <source>
        <strain evidence="5">DSM 2933</strain>
    </source>
</reference>
<keyword evidence="2" id="KW-0472">Membrane</keyword>
<dbReference type="AlphaFoldDB" id="A0A0L6JUL5"/>
<dbReference type="EMBL" id="LGTC01000001">
    <property type="protein sequence ID" value="KNY29513.1"/>
    <property type="molecule type" value="Genomic_DNA"/>
</dbReference>
<evidence type="ECO:0000259" key="3">
    <source>
        <dbReference type="Pfam" id="PF01478"/>
    </source>
</evidence>
<dbReference type="InterPro" id="IPR050882">
    <property type="entry name" value="Prepilin_peptidase/N-MTase"/>
</dbReference>
<dbReference type="GO" id="GO:0006465">
    <property type="term" value="P:signal peptide processing"/>
    <property type="evidence" value="ECO:0007669"/>
    <property type="project" value="TreeGrafter"/>
</dbReference>
<dbReference type="Gene3D" id="1.20.120.1220">
    <property type="match status" value="1"/>
</dbReference>
<dbReference type="RefSeq" id="WP_036935454.1">
    <property type="nucleotide sequence ID" value="NZ_JQKC01000001.1"/>
</dbReference>
<comment type="caution">
    <text evidence="4">The sequence shown here is derived from an EMBL/GenBank/DDBJ whole genome shotgun (WGS) entry which is preliminary data.</text>
</comment>
<organism evidence="4 5">
    <name type="scientific">Pseudobacteroides cellulosolvens ATCC 35603 = DSM 2933</name>
    <dbReference type="NCBI Taxonomy" id="398512"/>
    <lineage>
        <taxon>Bacteria</taxon>
        <taxon>Bacillati</taxon>
        <taxon>Bacillota</taxon>
        <taxon>Clostridia</taxon>
        <taxon>Eubacteriales</taxon>
        <taxon>Oscillospiraceae</taxon>
        <taxon>Pseudobacteroides</taxon>
    </lineage>
</organism>